<dbReference type="SUPFAM" id="SSF55166">
    <property type="entry name" value="Hedgehog/DD-peptidase"/>
    <property type="match status" value="1"/>
</dbReference>
<dbReference type="OrthoDB" id="5242612at2"/>
<dbReference type="EMBL" id="CP025120">
    <property type="protein sequence ID" value="AUD79267.1"/>
    <property type="molecule type" value="Genomic_DNA"/>
</dbReference>
<dbReference type="Proteomes" id="UP000232693">
    <property type="component" value="Chromosome"/>
</dbReference>
<dbReference type="Gene3D" id="3.30.1380.10">
    <property type="match status" value="1"/>
</dbReference>
<evidence type="ECO:0000313" key="3">
    <source>
        <dbReference type="Proteomes" id="UP000232693"/>
    </source>
</evidence>
<sequence length="331" mass="36987">MPKIILNDLYKGRLMLALLLIATLSILIPNLSQAVTQVKDYQSGKAQFDLSINSKSIPYNIFFHSVMPEQSLHLKSSRQQLSSRIQINEQWQTLSWNKGGLKWKAPKAPGLYTLETTDVETGHQISVSVFVLRPATEMKNGVLNGYKIGEYPKPLKGLPSYAAPKGFIEVTKENMDTKITPHFTLGQFLCKQPSGFPKYMVLQQNLLENLENLLTDVNRKGIRADSFVIMSGYRTPAYNKAIGNVANSRHVYGDASDIFIDTLANGRMDDINGDGKVNEKDALRLYELANNPETHDHRDDLVGGIGVYKPNAVRGPFVHVDVRGTKARWGI</sequence>
<evidence type="ECO:0000313" key="2">
    <source>
        <dbReference type="EMBL" id="AUD79267.1"/>
    </source>
</evidence>
<reference evidence="2 3" key="1">
    <citation type="submission" date="2017-12" db="EMBL/GenBank/DDBJ databases">
        <title>Kangiella profundi FT102 completed genome.</title>
        <authorList>
            <person name="Xu J."/>
            <person name="Wang J."/>
            <person name="Lu Y."/>
        </authorList>
    </citation>
    <scope>NUCLEOTIDE SEQUENCE [LARGE SCALE GENOMIC DNA]</scope>
    <source>
        <strain evidence="2 3">FT102</strain>
    </source>
</reference>
<evidence type="ECO:0000259" key="1">
    <source>
        <dbReference type="Pfam" id="PF08291"/>
    </source>
</evidence>
<keyword evidence="3" id="KW-1185">Reference proteome</keyword>
<organism evidence="2 3">
    <name type="scientific">Kangiella profundi</name>
    <dbReference type="NCBI Taxonomy" id="1561924"/>
    <lineage>
        <taxon>Bacteria</taxon>
        <taxon>Pseudomonadati</taxon>
        <taxon>Pseudomonadota</taxon>
        <taxon>Gammaproteobacteria</taxon>
        <taxon>Kangiellales</taxon>
        <taxon>Kangiellaceae</taxon>
        <taxon>Kangiella</taxon>
    </lineage>
</organism>
<dbReference type="InterPro" id="IPR009045">
    <property type="entry name" value="Zn_M74/Hedgehog-like"/>
</dbReference>
<gene>
    <name evidence="2" type="ORF">CW740_08420</name>
</gene>
<accession>A0A2K9ACV1</accession>
<dbReference type="InterPro" id="IPR013230">
    <property type="entry name" value="Peptidase_M15A_C"/>
</dbReference>
<name>A0A2K9ACV1_9GAMM</name>
<dbReference type="AlphaFoldDB" id="A0A2K9ACV1"/>
<dbReference type="KEGG" id="kpd:CW740_08420"/>
<dbReference type="Pfam" id="PF08291">
    <property type="entry name" value="Peptidase_M15_3"/>
    <property type="match status" value="1"/>
</dbReference>
<protein>
    <submittedName>
        <fullName evidence="2">Peptidase M15A</fullName>
    </submittedName>
</protein>
<dbReference type="RefSeq" id="WP_106647089.1">
    <property type="nucleotide sequence ID" value="NZ_BMGO01000001.1"/>
</dbReference>
<proteinExistence type="predicted"/>
<feature type="domain" description="Peptidase M15A C-terminal" evidence="1">
    <location>
        <begin position="226"/>
        <end position="260"/>
    </location>
</feature>